<organism evidence="6 7">
    <name type="scientific">Diaphorina citri</name>
    <name type="common">Asian citrus psyllid</name>
    <dbReference type="NCBI Taxonomy" id="121845"/>
    <lineage>
        <taxon>Eukaryota</taxon>
        <taxon>Metazoa</taxon>
        <taxon>Ecdysozoa</taxon>
        <taxon>Arthropoda</taxon>
        <taxon>Hexapoda</taxon>
        <taxon>Insecta</taxon>
        <taxon>Pterygota</taxon>
        <taxon>Neoptera</taxon>
        <taxon>Paraneoptera</taxon>
        <taxon>Hemiptera</taxon>
        <taxon>Sternorrhyncha</taxon>
        <taxon>Psylloidea</taxon>
        <taxon>Psyllidae</taxon>
        <taxon>Diaphorininae</taxon>
        <taxon>Diaphorina</taxon>
    </lineage>
</organism>
<protein>
    <submittedName>
        <fullName evidence="7">LHFPL tetraspan subfamily member 6 protein-like isoform X1</fullName>
    </submittedName>
</protein>
<keyword evidence="4 5" id="KW-0472">Membrane</keyword>
<proteinExistence type="predicted"/>
<accession>A0A3Q0J6W8</accession>
<feature type="transmembrane region" description="Helical" evidence="5">
    <location>
        <begin position="87"/>
        <end position="113"/>
    </location>
</feature>
<feature type="transmembrane region" description="Helical" evidence="5">
    <location>
        <begin position="12"/>
        <end position="33"/>
    </location>
</feature>
<feature type="transmembrane region" description="Helical" evidence="5">
    <location>
        <begin position="168"/>
        <end position="191"/>
    </location>
</feature>
<name>A0A3Q0J6W8_DIACI</name>
<reference evidence="7" key="1">
    <citation type="submission" date="2025-08" db="UniProtKB">
        <authorList>
            <consortium name="RefSeq"/>
        </authorList>
    </citation>
    <scope>IDENTIFICATION</scope>
</reference>
<feature type="transmembrane region" description="Helical" evidence="5">
    <location>
        <begin position="120"/>
        <end position="141"/>
    </location>
</feature>
<dbReference type="Proteomes" id="UP000079169">
    <property type="component" value="Unplaced"/>
</dbReference>
<evidence type="ECO:0000256" key="1">
    <source>
        <dbReference type="ARBA" id="ARBA00004141"/>
    </source>
</evidence>
<evidence type="ECO:0000256" key="3">
    <source>
        <dbReference type="ARBA" id="ARBA00022989"/>
    </source>
</evidence>
<keyword evidence="2 5" id="KW-0812">Transmembrane</keyword>
<evidence type="ECO:0000256" key="5">
    <source>
        <dbReference type="SAM" id="Phobius"/>
    </source>
</evidence>
<evidence type="ECO:0000313" key="7">
    <source>
        <dbReference type="RefSeq" id="XP_026684214.1"/>
    </source>
</evidence>
<dbReference type="PaxDb" id="121845-A0A3Q0J6W8"/>
<dbReference type="InterPro" id="IPR019372">
    <property type="entry name" value="LHFPL"/>
</dbReference>
<keyword evidence="3 5" id="KW-1133">Transmembrane helix</keyword>
<dbReference type="PANTHER" id="PTHR12489:SF16">
    <property type="entry name" value="LHFPL TETRASPAN SUBFAMILY MEMBER 6 PROTEIN-RELATED"/>
    <property type="match status" value="1"/>
</dbReference>
<dbReference type="Pfam" id="PF10242">
    <property type="entry name" value="L_HMGIC_fpl"/>
    <property type="match status" value="1"/>
</dbReference>
<dbReference type="GO" id="GO:0016020">
    <property type="term" value="C:membrane"/>
    <property type="evidence" value="ECO:0007669"/>
    <property type="project" value="UniProtKB-SubCell"/>
</dbReference>
<evidence type="ECO:0000256" key="4">
    <source>
        <dbReference type="ARBA" id="ARBA00023136"/>
    </source>
</evidence>
<evidence type="ECO:0000313" key="6">
    <source>
        <dbReference type="Proteomes" id="UP000079169"/>
    </source>
</evidence>
<evidence type="ECO:0000256" key="2">
    <source>
        <dbReference type="ARBA" id="ARBA00022692"/>
    </source>
</evidence>
<gene>
    <name evidence="7" type="primary">LOC103515836</name>
</gene>
<dbReference type="AlphaFoldDB" id="A0A3Q0J6W8"/>
<keyword evidence="6" id="KW-1185">Reference proteome</keyword>
<dbReference type="STRING" id="121845.A0A3Q0J6W8"/>
<dbReference type="RefSeq" id="XP_026684214.1">
    <property type="nucleotide sequence ID" value="XM_026828413.1"/>
</dbReference>
<dbReference type="PANTHER" id="PTHR12489">
    <property type="entry name" value="LIPOMA HMGIC FUSION PARTNER-LIKE PROTEIN"/>
    <property type="match status" value="1"/>
</dbReference>
<sequence>MAGDLTNVGILWALLSLVAAVLCCSGFYIPFWVQGRLDRYPAYFSSFRRCGFLKYDARRKLLLMDHGCGRYENFKDIPSGWWQLTTIFVGFGGTVAMIIAITAMSACCISYVVQKSTAKVAGGVQLFAALMISIGVAVYPLGWDNPEMKEACGGLSSPYKLGSCDLSWSIWLLVAAILVLITCTFLSIFAAKVSPDQISY</sequence>
<dbReference type="GeneID" id="103515836"/>
<dbReference type="KEGG" id="dci:103515836"/>
<comment type="subcellular location">
    <subcellularLocation>
        <location evidence="1">Membrane</location>
        <topology evidence="1">Multi-pass membrane protein</topology>
    </subcellularLocation>
</comment>
<dbReference type="Gene3D" id="1.20.140.150">
    <property type="match status" value="1"/>
</dbReference>